<name>A0A7R9H9P7_TIMPO</name>
<reference evidence="1" key="1">
    <citation type="submission" date="2020-11" db="EMBL/GenBank/DDBJ databases">
        <authorList>
            <person name="Tran Van P."/>
        </authorList>
    </citation>
    <scope>NUCLEOTIDE SEQUENCE</scope>
</reference>
<sequence length="182" mass="21043">MQLHPGSFVPLFNLGRSEYSLVLKSDRLELFLMLQESYFISGASYIQQNFIIQLLFTRLYWELRSAESELMQDPHNWSAACFLEHEDFGSTNLIPGKLPEGELLAISLGTTFFVYRNGPKRSRHVIASSRRKPRPREKQVNTVRRVLFVASSARVILKVSSSMDDRFDSKVDPKCERSCHKR</sequence>
<proteinExistence type="predicted"/>
<accession>A0A7R9H9P7</accession>
<dbReference type="AlphaFoldDB" id="A0A7R9H9P7"/>
<dbReference type="EMBL" id="OD007400">
    <property type="protein sequence ID" value="CAD7413972.1"/>
    <property type="molecule type" value="Genomic_DNA"/>
</dbReference>
<protein>
    <submittedName>
        <fullName evidence="1">Uncharacterized protein</fullName>
    </submittedName>
</protein>
<organism evidence="1">
    <name type="scientific">Timema poppense</name>
    <name type="common">Walking stick</name>
    <dbReference type="NCBI Taxonomy" id="170557"/>
    <lineage>
        <taxon>Eukaryota</taxon>
        <taxon>Metazoa</taxon>
        <taxon>Ecdysozoa</taxon>
        <taxon>Arthropoda</taxon>
        <taxon>Hexapoda</taxon>
        <taxon>Insecta</taxon>
        <taxon>Pterygota</taxon>
        <taxon>Neoptera</taxon>
        <taxon>Polyneoptera</taxon>
        <taxon>Phasmatodea</taxon>
        <taxon>Timematodea</taxon>
        <taxon>Timematoidea</taxon>
        <taxon>Timematidae</taxon>
        <taxon>Timema</taxon>
    </lineage>
</organism>
<evidence type="ECO:0000313" key="1">
    <source>
        <dbReference type="EMBL" id="CAD7413972.1"/>
    </source>
</evidence>
<gene>
    <name evidence="1" type="ORF">TPSB3V08_LOCUS9370</name>
</gene>